<evidence type="ECO:0000313" key="5">
    <source>
        <dbReference type="Proteomes" id="UP000182945"/>
    </source>
</evidence>
<feature type="signal peptide" evidence="2">
    <location>
        <begin position="1"/>
        <end position="26"/>
    </location>
</feature>
<accession>A0AAC9NM10</accession>
<name>A0AAC9NM10_VIRHA</name>
<dbReference type="Pfam" id="PF20773">
    <property type="entry name" value="InhA-like_MAM"/>
    <property type="match status" value="1"/>
</dbReference>
<dbReference type="Pfam" id="PF00144">
    <property type="entry name" value="Beta-lactamase"/>
    <property type="match status" value="1"/>
</dbReference>
<evidence type="ECO:0000259" key="3">
    <source>
        <dbReference type="Pfam" id="PF00144"/>
    </source>
</evidence>
<dbReference type="SUPFAM" id="SSF56601">
    <property type="entry name" value="beta-lactamase/transpeptidase-like"/>
    <property type="match status" value="1"/>
</dbReference>
<dbReference type="KEGG" id="vhl:BME96_13755"/>
<dbReference type="PANTHER" id="PTHR43283">
    <property type="entry name" value="BETA-LACTAMASE-RELATED"/>
    <property type="match status" value="1"/>
</dbReference>
<evidence type="ECO:0000256" key="2">
    <source>
        <dbReference type="SAM" id="SignalP"/>
    </source>
</evidence>
<dbReference type="InterPro" id="IPR050789">
    <property type="entry name" value="Diverse_Enzym_Activities"/>
</dbReference>
<dbReference type="PANTHER" id="PTHR43283:SF11">
    <property type="entry name" value="BETA-LACTAMASE-RELATED DOMAIN-CONTAINING PROTEIN"/>
    <property type="match status" value="1"/>
</dbReference>
<proteinExistence type="predicted"/>
<dbReference type="Gene3D" id="3.40.710.10">
    <property type="entry name" value="DD-peptidase/beta-lactamase superfamily"/>
    <property type="match status" value="1"/>
</dbReference>
<sequence>MRKTAYLSFSLLLSTSIIFSSQPNINAEADTPPAPTIETRDKKQAVAQKAHPVFSWGTPGPTSPVLHPGSARGAGMIKGPLSDIDQVMLKMINKNAMPGAVTLVARRGHIVQHEAYGDAFRYTDYEGTLAENSISMRKDTIFDLASISKIFTTTAAMKLYEEDYFELDDPVAKYIPEFAENGKQNVTIEQLMTHTSGFKPWIPLYTIGENREDRLQYVFQYPLSNEPGSTYTYSDLNMITLGALIERLSGQRLDEFVADKITKPLKMNDTMYNPPKHLKQRIAATEFQPWTNRGLVWGEVHDESAWSLDGIAGHAGVFSTAKDLAKLAHMFINDGRYGGKQILQPETVSLLVNNQIPQFPGDEHGLGWELSQNWYMDGLSEASSIGHTGYTGTSLVINRNNGAIAILLTNRVHPTRETVSTNPARRQFARQVADAIPVSIPGNEKAWFSGFGDQLNRTLTAELTNNQAAVLTFDTWYRTEKNYDKGFVEISSDGKNWSPVHSPFTGSSVGWKTTEIQIPAHATHLRFNYETDAYNNGRGWYVTNLGLETKEGRKLPLSLKSDDWTKRAY</sequence>
<dbReference type="InterPro" id="IPR012338">
    <property type="entry name" value="Beta-lactam/transpept-like"/>
</dbReference>
<dbReference type="InterPro" id="IPR001466">
    <property type="entry name" value="Beta-lactam-related"/>
</dbReference>
<dbReference type="GO" id="GO:0016787">
    <property type="term" value="F:hydrolase activity"/>
    <property type="evidence" value="ECO:0007669"/>
    <property type="project" value="UniProtKB-KW"/>
</dbReference>
<keyword evidence="1 4" id="KW-0378">Hydrolase</keyword>
<dbReference type="AlphaFoldDB" id="A0AAC9NM10"/>
<organism evidence="4 5">
    <name type="scientific">Virgibacillus halodenitrificans</name>
    <name type="common">Bacillus halodenitrificans</name>
    <dbReference type="NCBI Taxonomy" id="1482"/>
    <lineage>
        <taxon>Bacteria</taxon>
        <taxon>Bacillati</taxon>
        <taxon>Bacillota</taxon>
        <taxon>Bacilli</taxon>
        <taxon>Bacillales</taxon>
        <taxon>Bacillaceae</taxon>
        <taxon>Virgibacillus</taxon>
    </lineage>
</organism>
<feature type="domain" description="Beta-lactamase-related" evidence="3">
    <location>
        <begin position="91"/>
        <end position="428"/>
    </location>
</feature>
<reference evidence="4 5" key="1">
    <citation type="submission" date="2016-11" db="EMBL/GenBank/DDBJ databases">
        <title>Complete genome sequencing of Virgibacillus halodenitrificans PDB-F2.</title>
        <authorList>
            <person name="Sun Z."/>
            <person name="Zhou Y."/>
            <person name="Li H."/>
        </authorList>
    </citation>
    <scope>NUCLEOTIDE SEQUENCE [LARGE SCALE GENOMIC DNA]</scope>
    <source>
        <strain evidence="4 5">PDB-F2</strain>
    </source>
</reference>
<feature type="chain" id="PRO_5042291073" evidence="2">
    <location>
        <begin position="27"/>
        <end position="569"/>
    </location>
</feature>
<dbReference type="Proteomes" id="UP000182945">
    <property type="component" value="Chromosome"/>
</dbReference>
<dbReference type="GeneID" id="71515472"/>
<dbReference type="RefSeq" id="WP_071649335.1">
    <property type="nucleotide sequence ID" value="NZ_CP017962.1"/>
</dbReference>
<dbReference type="EMBL" id="CP017962">
    <property type="protein sequence ID" value="APC49196.1"/>
    <property type="molecule type" value="Genomic_DNA"/>
</dbReference>
<evidence type="ECO:0000313" key="4">
    <source>
        <dbReference type="EMBL" id="APC49196.1"/>
    </source>
</evidence>
<gene>
    <name evidence="4" type="ORF">BME96_13755</name>
</gene>
<keyword evidence="2" id="KW-0732">Signal</keyword>
<dbReference type="Gene3D" id="2.60.120.260">
    <property type="entry name" value="Galactose-binding domain-like"/>
    <property type="match status" value="1"/>
</dbReference>
<protein>
    <submittedName>
        <fullName evidence="4">Serine hydrolase</fullName>
    </submittedName>
</protein>
<evidence type="ECO:0000256" key="1">
    <source>
        <dbReference type="ARBA" id="ARBA00022801"/>
    </source>
</evidence>